<dbReference type="CDD" id="cd12912">
    <property type="entry name" value="PDC2_MCP_like"/>
    <property type="match status" value="1"/>
</dbReference>
<dbReference type="PROSITE" id="PS50111">
    <property type="entry name" value="CHEMOTAXIS_TRANSDUC_2"/>
    <property type="match status" value="1"/>
</dbReference>
<comment type="similarity">
    <text evidence="2">Belongs to the methyl-accepting chemotaxis (MCP) protein family.</text>
</comment>
<evidence type="ECO:0000256" key="1">
    <source>
        <dbReference type="ARBA" id="ARBA00023224"/>
    </source>
</evidence>
<dbReference type="GO" id="GO:0016020">
    <property type="term" value="C:membrane"/>
    <property type="evidence" value="ECO:0007669"/>
    <property type="project" value="InterPro"/>
</dbReference>
<dbReference type="CDD" id="cd06225">
    <property type="entry name" value="HAMP"/>
    <property type="match status" value="1"/>
</dbReference>
<dbReference type="STRING" id="1469948.GCA_000732725_01089"/>
<gene>
    <name evidence="7" type="ORF">EDD76_1244</name>
</gene>
<dbReference type="Pfam" id="PF00015">
    <property type="entry name" value="MCPsignal"/>
    <property type="match status" value="1"/>
</dbReference>
<feature type="domain" description="Methyl-accepting transducer" evidence="5">
    <location>
        <begin position="267"/>
        <end position="552"/>
    </location>
</feature>
<proteinExistence type="inferred from homology"/>
<feature type="domain" description="HAMP" evidence="6">
    <location>
        <begin position="220"/>
        <end position="276"/>
    </location>
</feature>
<dbReference type="PANTHER" id="PTHR32089:SF112">
    <property type="entry name" value="LYSOZYME-LIKE PROTEIN-RELATED"/>
    <property type="match status" value="1"/>
</dbReference>
<comment type="caution">
    <text evidence="7">The sequence shown here is derived from an EMBL/GenBank/DDBJ whole genome shotgun (WGS) entry which is preliminary data.</text>
</comment>
<dbReference type="SMART" id="SM00283">
    <property type="entry name" value="MA"/>
    <property type="match status" value="1"/>
</dbReference>
<feature type="transmembrane region" description="Helical" evidence="4">
    <location>
        <begin position="200"/>
        <end position="218"/>
    </location>
</feature>
<dbReference type="GO" id="GO:0007165">
    <property type="term" value="P:signal transduction"/>
    <property type="evidence" value="ECO:0007669"/>
    <property type="project" value="UniProtKB-KW"/>
</dbReference>
<reference evidence="7 8" key="1">
    <citation type="submission" date="2019-03" db="EMBL/GenBank/DDBJ databases">
        <title>Genomic Encyclopedia of Type Strains, Phase IV (KMG-IV): sequencing the most valuable type-strain genomes for metagenomic binning, comparative biology and taxonomic classification.</title>
        <authorList>
            <person name="Goeker M."/>
        </authorList>
    </citation>
    <scope>NUCLEOTIDE SEQUENCE [LARGE SCALE GENOMIC DNA]</scope>
    <source>
        <strain evidence="7 8">DSM 100556</strain>
    </source>
</reference>
<dbReference type="InterPro" id="IPR004089">
    <property type="entry name" value="MCPsignal_dom"/>
</dbReference>
<dbReference type="EMBL" id="SLUO01000024">
    <property type="protein sequence ID" value="TCL53883.1"/>
    <property type="molecule type" value="Genomic_DNA"/>
</dbReference>
<dbReference type="PANTHER" id="PTHR32089">
    <property type="entry name" value="METHYL-ACCEPTING CHEMOTAXIS PROTEIN MCPB"/>
    <property type="match status" value="1"/>
</dbReference>
<dbReference type="Gene3D" id="3.30.450.20">
    <property type="entry name" value="PAS domain"/>
    <property type="match status" value="1"/>
</dbReference>
<protein>
    <submittedName>
        <fullName evidence="7">Methyl-accepting chemotaxis sensory transducer with Cache sensor</fullName>
    </submittedName>
</protein>
<evidence type="ECO:0000256" key="2">
    <source>
        <dbReference type="ARBA" id="ARBA00029447"/>
    </source>
</evidence>
<dbReference type="SUPFAM" id="SSF58104">
    <property type="entry name" value="Methyl-accepting chemotaxis protein (MCP) signaling domain"/>
    <property type="match status" value="1"/>
</dbReference>
<keyword evidence="8" id="KW-1185">Reference proteome</keyword>
<evidence type="ECO:0000259" key="6">
    <source>
        <dbReference type="PROSITE" id="PS50885"/>
    </source>
</evidence>
<dbReference type="InterPro" id="IPR003660">
    <property type="entry name" value="HAMP_dom"/>
</dbReference>
<dbReference type="Proteomes" id="UP000295718">
    <property type="component" value="Unassembled WGS sequence"/>
</dbReference>
<evidence type="ECO:0000259" key="5">
    <source>
        <dbReference type="PROSITE" id="PS50111"/>
    </source>
</evidence>
<sequence length="581" mass="63033">MWIAMNSQKTNEGSIMRNGNPKVRVLSSIRTKIVLLLIGAIILTTGIYLWTIIPLIKGDYAAVTRNYMNDVVNSYGEMLDMAMSGGEDILNADNMKALIGDISINDISSSYAYAVNAEGIMLYHPTADKIGKPVENAVVTNLVAQLANGETPEPDVVAYEFKGVMKYAAYYIGTDAKYILVITTDEDEIFAPINDIVKSCIFTGIAILVVFSILGFFITEFTVRPINRITSVITKLSDMDFTENDYQITLNKRKDETGSMSRAISSLREQLREMVSEIKQLSEEIFHSAETLSAGAKNTAETMEEVEKTVAEIAQGATSHAQETQRATENVILMGSMVEETNTQVDSLKDNAASIISSSDEAVNILGHLEQINKKTQDSINTIYEQTNTTNESAVKIREATAIITSIAEETNLLSLNASIEAARAGEQGRGFAVVAAQIQKLAEQSDESARQIETIVNSLIGDSQGAVETMNSVKDVIGQQSENVNKTNNVFKQVKAGIGSSADGVTAIADRTKKLDEARVSVVDIVQNLTAIAEENAASTEETSASVTEVSAIIADISENAERLKTISDKLEAHMGIFKL</sequence>
<keyword evidence="1 3" id="KW-0807">Transducer</keyword>
<organism evidence="7 8">
    <name type="scientific">Kineothrix alysoides</name>
    <dbReference type="NCBI Taxonomy" id="1469948"/>
    <lineage>
        <taxon>Bacteria</taxon>
        <taxon>Bacillati</taxon>
        <taxon>Bacillota</taxon>
        <taxon>Clostridia</taxon>
        <taxon>Lachnospirales</taxon>
        <taxon>Lachnospiraceae</taxon>
        <taxon>Kineothrix</taxon>
    </lineage>
</organism>
<evidence type="ECO:0000256" key="4">
    <source>
        <dbReference type="SAM" id="Phobius"/>
    </source>
</evidence>
<accession>A0A4R1QLU4</accession>
<dbReference type="RefSeq" id="WP_242843247.1">
    <property type="nucleotide sequence ID" value="NZ_JPNB01000001.1"/>
</dbReference>
<keyword evidence="4" id="KW-0812">Transmembrane</keyword>
<dbReference type="Pfam" id="PF00672">
    <property type="entry name" value="HAMP"/>
    <property type="match status" value="1"/>
</dbReference>
<dbReference type="Gene3D" id="1.10.287.950">
    <property type="entry name" value="Methyl-accepting chemotaxis protein"/>
    <property type="match status" value="1"/>
</dbReference>
<keyword evidence="4" id="KW-0472">Membrane</keyword>
<evidence type="ECO:0000313" key="7">
    <source>
        <dbReference type="EMBL" id="TCL53883.1"/>
    </source>
</evidence>
<evidence type="ECO:0000256" key="3">
    <source>
        <dbReference type="PROSITE-ProRule" id="PRU00284"/>
    </source>
</evidence>
<evidence type="ECO:0000313" key="8">
    <source>
        <dbReference type="Proteomes" id="UP000295718"/>
    </source>
</evidence>
<feature type="transmembrane region" description="Helical" evidence="4">
    <location>
        <begin position="33"/>
        <end position="56"/>
    </location>
</feature>
<keyword evidence="4" id="KW-1133">Transmembrane helix</keyword>
<dbReference type="PROSITE" id="PS50885">
    <property type="entry name" value="HAMP"/>
    <property type="match status" value="1"/>
</dbReference>
<name>A0A4R1QLU4_9FIRM</name>
<dbReference type="AlphaFoldDB" id="A0A4R1QLU4"/>